<evidence type="ECO:0000256" key="1">
    <source>
        <dbReference type="SAM" id="Phobius"/>
    </source>
</evidence>
<reference evidence="4" key="1">
    <citation type="submission" date="2017-02" db="UniProtKB">
        <authorList>
            <consortium name="WormBaseParasite"/>
        </authorList>
    </citation>
    <scope>IDENTIFICATION</scope>
</reference>
<proteinExistence type="predicted"/>
<dbReference type="OMA" id="EDHELIW"/>
<organism evidence="4">
    <name type="scientific">Angiostrongylus costaricensis</name>
    <name type="common">Nematode worm</name>
    <dbReference type="NCBI Taxonomy" id="334426"/>
    <lineage>
        <taxon>Eukaryota</taxon>
        <taxon>Metazoa</taxon>
        <taxon>Ecdysozoa</taxon>
        <taxon>Nematoda</taxon>
        <taxon>Chromadorea</taxon>
        <taxon>Rhabditida</taxon>
        <taxon>Rhabditina</taxon>
        <taxon>Rhabditomorpha</taxon>
        <taxon>Strongyloidea</taxon>
        <taxon>Metastrongylidae</taxon>
        <taxon>Angiostrongylus</taxon>
    </lineage>
</organism>
<keyword evidence="1" id="KW-0812">Transmembrane</keyword>
<dbReference type="Proteomes" id="UP000267027">
    <property type="component" value="Unassembled WGS sequence"/>
</dbReference>
<keyword evidence="1" id="KW-1133">Transmembrane helix</keyword>
<dbReference type="EMBL" id="UYYA01004377">
    <property type="protein sequence ID" value="VDM61505.1"/>
    <property type="molecule type" value="Genomic_DNA"/>
</dbReference>
<protein>
    <submittedName>
        <fullName evidence="4">Transmembrane protein</fullName>
    </submittedName>
</protein>
<evidence type="ECO:0000313" key="3">
    <source>
        <dbReference type="Proteomes" id="UP000267027"/>
    </source>
</evidence>
<feature type="transmembrane region" description="Helical" evidence="1">
    <location>
        <begin position="57"/>
        <end position="75"/>
    </location>
</feature>
<evidence type="ECO:0000313" key="4">
    <source>
        <dbReference type="WBParaSite" id="ACOC_0000991901-mRNA-1"/>
    </source>
</evidence>
<reference evidence="2 3" key="2">
    <citation type="submission" date="2018-11" db="EMBL/GenBank/DDBJ databases">
        <authorList>
            <consortium name="Pathogen Informatics"/>
        </authorList>
    </citation>
    <scope>NUCLEOTIDE SEQUENCE [LARGE SCALE GENOMIC DNA]</scope>
    <source>
        <strain evidence="2 3">Costa Rica</strain>
    </source>
</reference>
<evidence type="ECO:0000313" key="2">
    <source>
        <dbReference type="EMBL" id="VDM61505.1"/>
    </source>
</evidence>
<dbReference type="AlphaFoldDB" id="A0A0R3PV91"/>
<keyword evidence="1" id="KW-0472">Membrane</keyword>
<dbReference type="OrthoDB" id="5850002at2759"/>
<keyword evidence="3" id="KW-1185">Reference proteome</keyword>
<sequence length="130" mass="14846">MTISTSSKLHKSQDCVESDVIRVISGVNVRRFVYLIYVFVSIISTTVLYLFPTAIVIVGFIILQLLLLLSIYPLVKFALKTEDYDVVWDHEGFHWFHQSNIAASEPPIQQPYTDGPSSSPTNYYLSHMFI</sequence>
<dbReference type="WBParaSite" id="ACOC_0000991901-mRNA-1">
    <property type="protein sequence ID" value="ACOC_0000991901-mRNA-1"/>
    <property type="gene ID" value="ACOC_0000991901"/>
</dbReference>
<name>A0A0R3PV91_ANGCS</name>
<gene>
    <name evidence="2" type="ORF">ACOC_LOCUS9920</name>
</gene>
<accession>A0A0R3PV91</accession>
<feature type="transmembrane region" description="Helical" evidence="1">
    <location>
        <begin position="32"/>
        <end position="51"/>
    </location>
</feature>